<dbReference type="Gene3D" id="3.20.20.140">
    <property type="entry name" value="Metal-dependent hydrolases"/>
    <property type="match status" value="2"/>
</dbReference>
<keyword evidence="5" id="KW-0378">Hydrolase</keyword>
<dbReference type="GO" id="GO:0005829">
    <property type="term" value="C:cytosol"/>
    <property type="evidence" value="ECO:0007669"/>
    <property type="project" value="TreeGrafter"/>
</dbReference>
<dbReference type="EMBL" id="BDGU01000127">
    <property type="protein sequence ID" value="GAW03107.1"/>
    <property type="molecule type" value="Genomic_DNA"/>
</dbReference>
<dbReference type="Proteomes" id="UP000188533">
    <property type="component" value="Unassembled WGS sequence"/>
</dbReference>
<dbReference type="PANTHER" id="PTHR21240:SF31">
    <property type="entry name" value="AMIDOHYDROLASE FAMILY PROTEIN (AFU_ORTHOLOGUE AFUA_7G05840)"/>
    <property type="match status" value="1"/>
</dbReference>
<dbReference type="GO" id="GO:0019748">
    <property type="term" value="P:secondary metabolic process"/>
    <property type="evidence" value="ECO:0007669"/>
    <property type="project" value="TreeGrafter"/>
</dbReference>
<organism evidence="5 6">
    <name type="scientific">Lentinula edodes</name>
    <name type="common">Shiitake mushroom</name>
    <name type="synonym">Lentinus edodes</name>
    <dbReference type="NCBI Taxonomy" id="5353"/>
    <lineage>
        <taxon>Eukaryota</taxon>
        <taxon>Fungi</taxon>
        <taxon>Dikarya</taxon>
        <taxon>Basidiomycota</taxon>
        <taxon>Agaricomycotina</taxon>
        <taxon>Agaricomycetes</taxon>
        <taxon>Agaricomycetidae</taxon>
        <taxon>Agaricales</taxon>
        <taxon>Marasmiineae</taxon>
        <taxon>Omphalotaceae</taxon>
        <taxon>Lentinula</taxon>
    </lineage>
</organism>
<keyword evidence="6" id="KW-1185">Reference proteome</keyword>
<evidence type="ECO:0000259" key="4">
    <source>
        <dbReference type="Pfam" id="PF04909"/>
    </source>
</evidence>
<evidence type="ECO:0000256" key="1">
    <source>
        <dbReference type="ARBA" id="ARBA00022793"/>
    </source>
</evidence>
<feature type="domain" description="Amidohydrolase-related" evidence="4">
    <location>
        <begin position="175"/>
        <end position="432"/>
    </location>
</feature>
<keyword evidence="2 3" id="KW-0456">Lyase</keyword>
<name>A0A1Q3E783_LENED</name>
<proteinExistence type="inferred from homology"/>
<comment type="similarity">
    <text evidence="3">Belongs to the metallo-dependent hydrolases superfamily.</text>
</comment>
<protein>
    <submittedName>
        <fullName evidence="5">Amidohydrolase family protein</fullName>
    </submittedName>
</protein>
<comment type="caution">
    <text evidence="5">The sequence shown here is derived from an EMBL/GenBank/DDBJ whole genome shotgun (WGS) entry which is preliminary data.</text>
</comment>
<sequence>MPPTPTDLKAKILIESEARVKGDFEVKTELHLGYEHHRGGGVFGMEGAPVPISPPIGCFVDEDQDLGCWGPWKDLADVPDDFGIGHLDRRLEKFDFDDDCDLEPHIITGSCGFHQDSTQLDASETSLFSFLKRKERRVKILRNGTIVFEEAWTIPELTTDTGTLRANLLDIHNQRLTQMDQNGIDFMVLSCASPCIQGISNPTVANAMAINVNNQLAAQISNNTLRFGAFAALSMHNASEAAAELKRTVEELGFLGGLVNDYQQSGENNDTLIYYDQPDFDIFWQMVTELDVPVYFHPRTNVEPISTLLYGHAPWLLGPGQEFAVTLSNHILGLCTNGVFDRFPDLKIIVGHLGERIPSDLVRIDTQLLRQVPLGMPMLRNVSTYFHTNLYETTSGNFATTLLQFHIQEIGLDRILFSIDYPFVDIPSGATWVNGLDEVAFIAVVFSTLLFINQHVEARTIHWHDTGNGSIALEEAWLVPELGVSLAAPPLGQTSAELNANLLDIHNQRLAHMVATQVDFMVLSCASPCIQGISDPSTAESTAVRINNELAAQISDPSAGNSTGRFGAFAALSMHNATAAAAELRRTVEELGFLGALVNDYQQSGTNNDTLLFYDQPEYDIFWSTVIELDVPVYFHPRTNVAPISTLLYTQAPWLRGAGQEFAVTLSNHILGLCTNGVFDRFPSLKIIVGHMGERIPSDLDRIDKEIARQKVLGMPMLRNVSSYFETNIWTTSSERIMYSIDYPFETMEDGKVFLDELEDELTEEELRKFTRETAIALLKLDG</sequence>
<dbReference type="GO" id="GO:0016831">
    <property type="term" value="F:carboxy-lyase activity"/>
    <property type="evidence" value="ECO:0007669"/>
    <property type="project" value="UniProtKB-KW"/>
</dbReference>
<dbReference type="InterPro" id="IPR006680">
    <property type="entry name" value="Amidohydro-rel"/>
</dbReference>
<dbReference type="GO" id="GO:0016787">
    <property type="term" value="F:hydrolase activity"/>
    <property type="evidence" value="ECO:0007669"/>
    <property type="project" value="UniProtKB-KW"/>
</dbReference>
<dbReference type="InterPro" id="IPR032465">
    <property type="entry name" value="ACMSD"/>
</dbReference>
<keyword evidence="1 3" id="KW-0210">Decarboxylase</keyword>
<dbReference type="AlphaFoldDB" id="A0A1Q3E783"/>
<evidence type="ECO:0000313" key="6">
    <source>
        <dbReference type="Proteomes" id="UP000188533"/>
    </source>
</evidence>
<dbReference type="Pfam" id="PF04909">
    <property type="entry name" value="Amidohydro_2"/>
    <property type="match status" value="2"/>
</dbReference>
<dbReference type="InterPro" id="IPR032466">
    <property type="entry name" value="Metal_Hydrolase"/>
</dbReference>
<accession>A0A1Q3E783</accession>
<gene>
    <name evidence="5" type="ORF">LENED_004802</name>
</gene>
<evidence type="ECO:0000313" key="5">
    <source>
        <dbReference type="EMBL" id="GAW03107.1"/>
    </source>
</evidence>
<dbReference type="SUPFAM" id="SSF51556">
    <property type="entry name" value="Metallo-dependent hydrolases"/>
    <property type="match status" value="2"/>
</dbReference>
<evidence type="ECO:0000256" key="3">
    <source>
        <dbReference type="RuleBase" id="RU366045"/>
    </source>
</evidence>
<reference evidence="5 6" key="1">
    <citation type="submission" date="2016-08" db="EMBL/GenBank/DDBJ databases">
        <authorList>
            <consortium name="Lentinula edodes genome sequencing consortium"/>
            <person name="Sakamoto Y."/>
            <person name="Nakade K."/>
            <person name="Sato S."/>
            <person name="Yoshida Y."/>
            <person name="Miyazaki K."/>
            <person name="Natsume S."/>
            <person name="Konno N."/>
        </authorList>
    </citation>
    <scope>NUCLEOTIDE SEQUENCE [LARGE SCALE GENOMIC DNA]</scope>
    <source>
        <strain evidence="5 6">NBRC 111202</strain>
    </source>
</reference>
<feature type="domain" description="Amidohydrolase-related" evidence="4">
    <location>
        <begin position="531"/>
        <end position="781"/>
    </location>
</feature>
<reference evidence="5 6" key="2">
    <citation type="submission" date="2017-02" db="EMBL/GenBank/DDBJ databases">
        <title>A genome survey and senescence transcriptome analysis in Lentinula edodes.</title>
        <authorList>
            <person name="Sakamoto Y."/>
            <person name="Nakade K."/>
            <person name="Sato S."/>
            <person name="Yoshida Y."/>
            <person name="Miyazaki K."/>
            <person name="Natsume S."/>
            <person name="Konno N."/>
        </authorList>
    </citation>
    <scope>NUCLEOTIDE SEQUENCE [LARGE SCALE GENOMIC DNA]</scope>
    <source>
        <strain evidence="5 6">NBRC 111202</strain>
    </source>
</reference>
<dbReference type="PANTHER" id="PTHR21240">
    <property type="entry name" value="2-AMINO-3-CARBOXYLMUCONATE-6-SEMIALDEHYDE DECARBOXYLASE"/>
    <property type="match status" value="1"/>
</dbReference>
<dbReference type="STRING" id="5353.A0A1Q3E783"/>
<evidence type="ECO:0000256" key="2">
    <source>
        <dbReference type="ARBA" id="ARBA00023239"/>
    </source>
</evidence>